<evidence type="ECO:0000313" key="5">
    <source>
        <dbReference type="Proteomes" id="UP000319836"/>
    </source>
</evidence>
<feature type="domain" description="N-acetyltransferase" evidence="3">
    <location>
        <begin position="121"/>
        <end position="264"/>
    </location>
</feature>
<keyword evidence="2" id="KW-0012">Acyltransferase</keyword>
<evidence type="ECO:0000256" key="2">
    <source>
        <dbReference type="ARBA" id="ARBA00023315"/>
    </source>
</evidence>
<evidence type="ECO:0000259" key="3">
    <source>
        <dbReference type="PROSITE" id="PS51186"/>
    </source>
</evidence>
<dbReference type="Pfam" id="PF00583">
    <property type="entry name" value="Acetyltransf_1"/>
    <property type="match status" value="1"/>
</dbReference>
<dbReference type="PANTHER" id="PTHR43877">
    <property type="entry name" value="AMINOALKYLPHOSPHONATE N-ACETYLTRANSFERASE-RELATED-RELATED"/>
    <property type="match status" value="1"/>
</dbReference>
<sequence length="264" mass="29815">MERDAWIVEAEGSFVGYAWVWGPRLPQPDYDARLSLRLPDFPTDAAHLLLDQMEDRVVEKSRADDAGTLPRLAIPCTAADLGKRDLLEARGYRPVRTFYRMQRALEGPSERAAWPAETSVGTIRDRADEEDLYRVLIDSFAEHYGYMPEPFDEWRRRNLDHSEYAPTLSFVVRRGGEAVAGSLNYRSPDEGTVGMIGVRRSWRRLGLGRALLLHSFDSFRSAGLLVAKLGVDSENADRAVALYESVGMSVTRRNTLYGRTLETS</sequence>
<dbReference type="SUPFAM" id="SSF55729">
    <property type="entry name" value="Acyl-CoA N-acyltransferases (Nat)"/>
    <property type="match status" value="1"/>
</dbReference>
<name>A0A538U7S1_UNCEI</name>
<dbReference type="InterPro" id="IPR016181">
    <property type="entry name" value="Acyl_CoA_acyltransferase"/>
</dbReference>
<gene>
    <name evidence="4" type="ORF">E6K80_04170</name>
</gene>
<comment type="caution">
    <text evidence="4">The sequence shown here is derived from an EMBL/GenBank/DDBJ whole genome shotgun (WGS) entry which is preliminary data.</text>
</comment>
<organism evidence="4 5">
    <name type="scientific">Eiseniibacteriota bacterium</name>
    <dbReference type="NCBI Taxonomy" id="2212470"/>
    <lineage>
        <taxon>Bacteria</taxon>
        <taxon>Candidatus Eiseniibacteriota</taxon>
    </lineage>
</organism>
<accession>A0A538U7S1</accession>
<protein>
    <submittedName>
        <fullName evidence="4">GNAT family N-acetyltransferase</fullName>
    </submittedName>
</protein>
<dbReference type="InterPro" id="IPR000182">
    <property type="entry name" value="GNAT_dom"/>
</dbReference>
<dbReference type="Gene3D" id="3.40.630.30">
    <property type="match status" value="1"/>
</dbReference>
<dbReference type="EMBL" id="VBPA01000088">
    <property type="protein sequence ID" value="TMQ71941.1"/>
    <property type="molecule type" value="Genomic_DNA"/>
</dbReference>
<proteinExistence type="predicted"/>
<dbReference type="AlphaFoldDB" id="A0A538U7S1"/>
<dbReference type="PROSITE" id="PS51186">
    <property type="entry name" value="GNAT"/>
    <property type="match status" value="1"/>
</dbReference>
<reference evidence="4 5" key="1">
    <citation type="journal article" date="2019" name="Nat. Microbiol.">
        <title>Mediterranean grassland soil C-N compound turnover is dependent on rainfall and depth, and is mediated by genomically divergent microorganisms.</title>
        <authorList>
            <person name="Diamond S."/>
            <person name="Andeer P.F."/>
            <person name="Li Z."/>
            <person name="Crits-Christoph A."/>
            <person name="Burstein D."/>
            <person name="Anantharaman K."/>
            <person name="Lane K.R."/>
            <person name="Thomas B.C."/>
            <person name="Pan C."/>
            <person name="Northen T.R."/>
            <person name="Banfield J.F."/>
        </authorList>
    </citation>
    <scope>NUCLEOTIDE SEQUENCE [LARGE SCALE GENOMIC DNA]</scope>
    <source>
        <strain evidence="4">WS_10</strain>
    </source>
</reference>
<evidence type="ECO:0000256" key="1">
    <source>
        <dbReference type="ARBA" id="ARBA00022679"/>
    </source>
</evidence>
<keyword evidence="1 4" id="KW-0808">Transferase</keyword>
<evidence type="ECO:0000313" key="4">
    <source>
        <dbReference type="EMBL" id="TMQ71941.1"/>
    </source>
</evidence>
<dbReference type="GO" id="GO:0016747">
    <property type="term" value="F:acyltransferase activity, transferring groups other than amino-acyl groups"/>
    <property type="evidence" value="ECO:0007669"/>
    <property type="project" value="InterPro"/>
</dbReference>
<dbReference type="Proteomes" id="UP000319836">
    <property type="component" value="Unassembled WGS sequence"/>
</dbReference>
<dbReference type="InterPro" id="IPR050832">
    <property type="entry name" value="Bact_Acetyltransf"/>
</dbReference>